<evidence type="ECO:0000256" key="1">
    <source>
        <dbReference type="SAM" id="MobiDB-lite"/>
    </source>
</evidence>
<accession>A0A0A9AMZ5</accession>
<reference evidence="2" key="2">
    <citation type="journal article" date="2015" name="Data Brief">
        <title>Shoot transcriptome of the giant reed, Arundo donax.</title>
        <authorList>
            <person name="Barrero R.A."/>
            <person name="Guerrero F.D."/>
            <person name="Moolhuijzen P."/>
            <person name="Goolsby J.A."/>
            <person name="Tidwell J."/>
            <person name="Bellgard S.E."/>
            <person name="Bellgard M.I."/>
        </authorList>
    </citation>
    <scope>NUCLEOTIDE SEQUENCE</scope>
    <source>
        <tissue evidence="2">Shoot tissue taken approximately 20 cm above the soil surface</tissue>
    </source>
</reference>
<dbReference type="EMBL" id="GBRH01249433">
    <property type="protein sequence ID" value="JAD48462.1"/>
    <property type="molecule type" value="Transcribed_RNA"/>
</dbReference>
<sequence length="39" mass="4566">MKPDPNRLSTPPIQRILGFRTRLSTELRRRGDPFGRKDS</sequence>
<feature type="compositionally biased region" description="Basic and acidic residues" evidence="1">
    <location>
        <begin position="23"/>
        <end position="39"/>
    </location>
</feature>
<dbReference type="AlphaFoldDB" id="A0A0A9AMZ5"/>
<evidence type="ECO:0000313" key="2">
    <source>
        <dbReference type="EMBL" id="JAD48462.1"/>
    </source>
</evidence>
<proteinExistence type="predicted"/>
<name>A0A0A9AMZ5_ARUDO</name>
<reference evidence="2" key="1">
    <citation type="submission" date="2014-09" db="EMBL/GenBank/DDBJ databases">
        <authorList>
            <person name="Magalhaes I.L.F."/>
            <person name="Oliveira U."/>
            <person name="Santos F.R."/>
            <person name="Vidigal T.H.D.A."/>
            <person name="Brescovit A.D."/>
            <person name="Santos A.J."/>
        </authorList>
    </citation>
    <scope>NUCLEOTIDE SEQUENCE</scope>
    <source>
        <tissue evidence="2">Shoot tissue taken approximately 20 cm above the soil surface</tissue>
    </source>
</reference>
<organism evidence="2">
    <name type="scientific">Arundo donax</name>
    <name type="common">Giant reed</name>
    <name type="synonym">Donax arundinaceus</name>
    <dbReference type="NCBI Taxonomy" id="35708"/>
    <lineage>
        <taxon>Eukaryota</taxon>
        <taxon>Viridiplantae</taxon>
        <taxon>Streptophyta</taxon>
        <taxon>Embryophyta</taxon>
        <taxon>Tracheophyta</taxon>
        <taxon>Spermatophyta</taxon>
        <taxon>Magnoliopsida</taxon>
        <taxon>Liliopsida</taxon>
        <taxon>Poales</taxon>
        <taxon>Poaceae</taxon>
        <taxon>PACMAD clade</taxon>
        <taxon>Arundinoideae</taxon>
        <taxon>Arundineae</taxon>
        <taxon>Arundo</taxon>
    </lineage>
</organism>
<protein>
    <submittedName>
        <fullName evidence="2">Uncharacterized protein</fullName>
    </submittedName>
</protein>
<feature type="region of interest" description="Disordered" evidence="1">
    <location>
        <begin position="20"/>
        <end position="39"/>
    </location>
</feature>